<dbReference type="Proteomes" id="UP000691718">
    <property type="component" value="Unassembled WGS sequence"/>
</dbReference>
<organism evidence="11 12">
    <name type="scientific">Parnassius apollo</name>
    <name type="common">Apollo butterfly</name>
    <name type="synonym">Papilio apollo</name>
    <dbReference type="NCBI Taxonomy" id="110799"/>
    <lineage>
        <taxon>Eukaryota</taxon>
        <taxon>Metazoa</taxon>
        <taxon>Ecdysozoa</taxon>
        <taxon>Arthropoda</taxon>
        <taxon>Hexapoda</taxon>
        <taxon>Insecta</taxon>
        <taxon>Pterygota</taxon>
        <taxon>Neoptera</taxon>
        <taxon>Endopterygota</taxon>
        <taxon>Lepidoptera</taxon>
        <taxon>Glossata</taxon>
        <taxon>Ditrysia</taxon>
        <taxon>Papilionoidea</taxon>
        <taxon>Papilionidae</taxon>
        <taxon>Parnassiinae</taxon>
        <taxon>Parnassini</taxon>
        <taxon>Parnassius</taxon>
        <taxon>Parnassius</taxon>
    </lineage>
</organism>
<evidence type="ECO:0000259" key="10">
    <source>
        <dbReference type="Pfam" id="PF00078"/>
    </source>
</evidence>
<accession>A0A8S3WKU6</accession>
<dbReference type="InterPro" id="IPR001128">
    <property type="entry name" value="Cyt_P450"/>
</dbReference>
<dbReference type="OrthoDB" id="3945418at2759"/>
<feature type="transmembrane region" description="Helical" evidence="9">
    <location>
        <begin position="31"/>
        <end position="48"/>
    </location>
</feature>
<protein>
    <submittedName>
        <fullName evidence="11">(apollo) hypothetical protein</fullName>
    </submittedName>
</protein>
<evidence type="ECO:0000313" key="12">
    <source>
        <dbReference type="Proteomes" id="UP000691718"/>
    </source>
</evidence>
<dbReference type="GO" id="GO:0016705">
    <property type="term" value="F:oxidoreductase activity, acting on paired donors, with incorporation or reduction of molecular oxygen"/>
    <property type="evidence" value="ECO:0007669"/>
    <property type="project" value="InterPro"/>
</dbReference>
<dbReference type="GO" id="GO:0004497">
    <property type="term" value="F:monooxygenase activity"/>
    <property type="evidence" value="ECO:0007669"/>
    <property type="project" value="UniProtKB-KW"/>
</dbReference>
<keyword evidence="9" id="KW-0812">Transmembrane</keyword>
<keyword evidence="7 8" id="KW-0503">Monooxygenase</keyword>
<reference evidence="11" key="1">
    <citation type="submission" date="2021-04" db="EMBL/GenBank/DDBJ databases">
        <authorList>
            <person name="Tunstrom K."/>
        </authorList>
    </citation>
    <scope>NUCLEOTIDE SEQUENCE</scope>
</reference>
<keyword evidence="4 8" id="KW-0479">Metal-binding</keyword>
<name>A0A8S3WKU6_PARAO</name>
<dbReference type="InterPro" id="IPR000477">
    <property type="entry name" value="RT_dom"/>
</dbReference>
<evidence type="ECO:0000256" key="3">
    <source>
        <dbReference type="ARBA" id="ARBA00022617"/>
    </source>
</evidence>
<evidence type="ECO:0000256" key="1">
    <source>
        <dbReference type="ARBA" id="ARBA00001971"/>
    </source>
</evidence>
<keyword evidence="5 8" id="KW-0560">Oxidoreductase</keyword>
<evidence type="ECO:0000256" key="7">
    <source>
        <dbReference type="ARBA" id="ARBA00023033"/>
    </source>
</evidence>
<dbReference type="EMBL" id="CAJQZP010000527">
    <property type="protein sequence ID" value="CAG4966028.1"/>
    <property type="molecule type" value="Genomic_DNA"/>
</dbReference>
<sequence length="700" mass="79235">MSLPGVFLFSHYVESFWSTPPPLVDWSGVPTLVLVVVAVLMAATALLARSPDTKLPTRLPGPPALPLLGTRWLFWSRYKMNKLHEAYEDMFRRYGPVFAETMPGGATVVSIAERAALEAVLRTPARRPYRPPTEIVQVYRKSRPDRYASTGLVNEQGEKWFHLRRHLTSELTSPHTMQGFLPELNSICDDFLNLLQSCRRPDGTVYGFEQLTNRMGLESVCGLMLGTRLGFLERWMSGRAAALASAVKAHFRAQRDSYYGAPIWKFAPTSLYKTFVRSEETIHTIISELMDEAMSRTAGAAQDDGMRQIFLNILANPELDMRDKKAAVIDFITAGIETLANSLVFLLYLLSGRPDWQQKIRSELPSCGELRVEELAAASSIRAATNEAFRLLPTAPFLARLLEAPMTIAGHRLPAGTFVLAHTGAACRREENFWRAHEYLPERWSNVREPHAAALVAPFGRGRRMCPGKRFVELELHLILAKIMRQWRVEFDGELDIQFDFLLSPKSPVSLRNHGLNITLADDGSLGEEINLLIGKDYYFSFINSGIIADIEKAFLQLGLQEQDKDVTRFLWLKNWKTGVTEDNFECYRFCRVSFGIVSSPFLLNAIIKYHLSNNRDPLVANTSEKIYVDNLITAVESVQDAIKLQSKVYTALQDISMNVRQWNSNSKEFIEAIPINLLENKESTKVLSMIWNTKKDILH</sequence>
<comment type="cofactor">
    <cofactor evidence="1">
        <name>heme</name>
        <dbReference type="ChEBI" id="CHEBI:30413"/>
    </cofactor>
</comment>
<evidence type="ECO:0000256" key="5">
    <source>
        <dbReference type="ARBA" id="ARBA00023002"/>
    </source>
</evidence>
<dbReference type="GO" id="GO:0020037">
    <property type="term" value="F:heme binding"/>
    <property type="evidence" value="ECO:0007669"/>
    <property type="project" value="InterPro"/>
</dbReference>
<keyword evidence="9" id="KW-0472">Membrane</keyword>
<dbReference type="PROSITE" id="PS00086">
    <property type="entry name" value="CYTOCHROME_P450"/>
    <property type="match status" value="1"/>
</dbReference>
<dbReference type="CDD" id="cd11054">
    <property type="entry name" value="CYP24A1-like"/>
    <property type="match status" value="1"/>
</dbReference>
<dbReference type="Pfam" id="PF00078">
    <property type="entry name" value="RVT_1"/>
    <property type="match status" value="1"/>
</dbReference>
<keyword evidence="6 8" id="KW-0408">Iron</keyword>
<evidence type="ECO:0000256" key="4">
    <source>
        <dbReference type="ARBA" id="ARBA00022723"/>
    </source>
</evidence>
<comment type="similarity">
    <text evidence="2 8">Belongs to the cytochrome P450 family.</text>
</comment>
<evidence type="ECO:0000256" key="2">
    <source>
        <dbReference type="ARBA" id="ARBA00010617"/>
    </source>
</evidence>
<keyword evidence="3 8" id="KW-0349">Heme</keyword>
<feature type="transmembrane region" description="Helical" evidence="9">
    <location>
        <begin position="327"/>
        <end position="350"/>
    </location>
</feature>
<dbReference type="Pfam" id="PF00067">
    <property type="entry name" value="p450"/>
    <property type="match status" value="1"/>
</dbReference>
<evidence type="ECO:0000256" key="6">
    <source>
        <dbReference type="ARBA" id="ARBA00023004"/>
    </source>
</evidence>
<comment type="caution">
    <text evidence="11">The sequence shown here is derived from an EMBL/GenBank/DDBJ whole genome shotgun (WGS) entry which is preliminary data.</text>
</comment>
<dbReference type="PANTHER" id="PTHR24279">
    <property type="entry name" value="CYTOCHROME P450"/>
    <property type="match status" value="1"/>
</dbReference>
<evidence type="ECO:0000313" key="11">
    <source>
        <dbReference type="EMBL" id="CAG4966028.1"/>
    </source>
</evidence>
<keyword evidence="12" id="KW-1185">Reference proteome</keyword>
<dbReference type="PANTHER" id="PTHR24279:SF120">
    <property type="entry name" value="CYTOCHROME P450"/>
    <property type="match status" value="1"/>
</dbReference>
<dbReference type="GO" id="GO:0005506">
    <property type="term" value="F:iron ion binding"/>
    <property type="evidence" value="ECO:0007669"/>
    <property type="project" value="InterPro"/>
</dbReference>
<dbReference type="AlphaFoldDB" id="A0A8S3WKU6"/>
<evidence type="ECO:0000256" key="9">
    <source>
        <dbReference type="SAM" id="Phobius"/>
    </source>
</evidence>
<proteinExistence type="inferred from homology"/>
<keyword evidence="9" id="KW-1133">Transmembrane helix</keyword>
<dbReference type="InterPro" id="IPR050479">
    <property type="entry name" value="CYP11_CYP27_families"/>
</dbReference>
<gene>
    <name evidence="11" type="ORF">PAPOLLO_LOCUS7517</name>
</gene>
<feature type="domain" description="Reverse transcriptase" evidence="10">
    <location>
        <begin position="547"/>
        <end position="660"/>
    </location>
</feature>
<evidence type="ECO:0000256" key="8">
    <source>
        <dbReference type="RuleBase" id="RU000461"/>
    </source>
</evidence>
<dbReference type="InterPro" id="IPR017972">
    <property type="entry name" value="Cyt_P450_CS"/>
</dbReference>